<name>A0A914LWG3_MELIC</name>
<reference evidence="3" key="1">
    <citation type="submission" date="2022-11" db="UniProtKB">
        <authorList>
            <consortium name="WormBaseParasite"/>
        </authorList>
    </citation>
    <scope>IDENTIFICATION</scope>
</reference>
<evidence type="ECO:0000313" key="3">
    <source>
        <dbReference type="WBParaSite" id="Minc3s00863g18218"/>
    </source>
</evidence>
<feature type="region of interest" description="Disordered" evidence="1">
    <location>
        <begin position="117"/>
        <end position="158"/>
    </location>
</feature>
<evidence type="ECO:0000256" key="1">
    <source>
        <dbReference type="SAM" id="MobiDB-lite"/>
    </source>
</evidence>
<dbReference type="WBParaSite" id="Minc3s00863g18218">
    <property type="protein sequence ID" value="Minc3s00863g18218"/>
    <property type="gene ID" value="Minc3s00863g18218"/>
</dbReference>
<feature type="compositionally biased region" description="Polar residues" evidence="1">
    <location>
        <begin position="142"/>
        <end position="155"/>
    </location>
</feature>
<organism evidence="2 3">
    <name type="scientific">Meloidogyne incognita</name>
    <name type="common">Southern root-knot nematode worm</name>
    <name type="synonym">Oxyuris incognita</name>
    <dbReference type="NCBI Taxonomy" id="6306"/>
    <lineage>
        <taxon>Eukaryota</taxon>
        <taxon>Metazoa</taxon>
        <taxon>Ecdysozoa</taxon>
        <taxon>Nematoda</taxon>
        <taxon>Chromadorea</taxon>
        <taxon>Rhabditida</taxon>
        <taxon>Tylenchina</taxon>
        <taxon>Tylenchomorpha</taxon>
        <taxon>Tylenchoidea</taxon>
        <taxon>Meloidogynidae</taxon>
        <taxon>Meloidogyninae</taxon>
        <taxon>Meloidogyne</taxon>
        <taxon>Meloidogyne incognita group</taxon>
    </lineage>
</organism>
<accession>A0A914LWG3</accession>
<protein>
    <submittedName>
        <fullName evidence="3">Uncharacterized protein</fullName>
    </submittedName>
</protein>
<proteinExistence type="predicted"/>
<evidence type="ECO:0000313" key="2">
    <source>
        <dbReference type="Proteomes" id="UP000887563"/>
    </source>
</evidence>
<keyword evidence="2" id="KW-1185">Reference proteome</keyword>
<dbReference type="Proteomes" id="UP000887563">
    <property type="component" value="Unplaced"/>
</dbReference>
<dbReference type="AlphaFoldDB" id="A0A914LWG3"/>
<sequence>MHHYNNSSLKRVQSEGKLLFVLDKNNNNTQNINKLKNYPNGTENSLNEEQTKMNKKWPTPPAMGISGRKLDSREYGRLVKMKKASRSQPQLCEIFDNDGDSNTGKWRTNTNINRTLSTREEFGRNTTKNHQKTKKAPPPPQHQNHLSFTPTIQPHSPQPVLVNDKNKNDKETEIYAIVNLNGTKNQQYRQQINLEPRYPQSILYRAPSTKSPQMLVEEHNNQLKYHQNNFNFRQNQILSPTQISRRNTVNNNGPNGFTAIQASNYSDELLPQVAKHEQFLEEEFQLVIQGHQTAQKLVQWYNGRMESLDKRRRMLERGIVALDSAVHEQKLNFYRAKIAEINRRIKAVIFNFF</sequence>